<dbReference type="GO" id="GO:0032259">
    <property type="term" value="P:methylation"/>
    <property type="evidence" value="ECO:0007669"/>
    <property type="project" value="UniProtKB-KW"/>
</dbReference>
<dbReference type="InterPro" id="IPR022641">
    <property type="entry name" value="CheR_N"/>
</dbReference>
<dbReference type="PRINTS" id="PR00996">
    <property type="entry name" value="CHERMTFRASE"/>
</dbReference>
<dbReference type="InterPro" id="IPR013656">
    <property type="entry name" value="PAS_4"/>
</dbReference>
<feature type="domain" description="PAS" evidence="12">
    <location>
        <begin position="851"/>
        <end position="920"/>
    </location>
</feature>
<dbReference type="OrthoDB" id="9816309at2"/>
<dbReference type="eggNOG" id="COG1352">
    <property type="taxonomic scope" value="Bacteria"/>
</dbReference>
<evidence type="ECO:0000259" key="13">
    <source>
        <dbReference type="PROSITE" id="PS50113"/>
    </source>
</evidence>
<evidence type="ECO:0000256" key="11">
    <source>
        <dbReference type="SAM" id="Coils"/>
    </source>
</evidence>
<dbReference type="Gene3D" id="3.40.50.150">
    <property type="entry name" value="Vaccinia Virus protein VP39"/>
    <property type="match status" value="1"/>
</dbReference>
<evidence type="ECO:0000256" key="7">
    <source>
        <dbReference type="ARBA" id="ARBA00022741"/>
    </source>
</evidence>
<keyword evidence="9" id="KW-0067">ATP-binding</keyword>
<dbReference type="InterPro" id="IPR035965">
    <property type="entry name" value="PAS-like_dom_sf"/>
</dbReference>
<keyword evidence="11" id="KW-0175">Coiled coil</keyword>
<feature type="domain" description="CheR-type methyltransferase" evidence="15">
    <location>
        <begin position="225"/>
        <end position="470"/>
    </location>
</feature>
<feature type="coiled-coil region" evidence="11">
    <location>
        <begin position="642"/>
        <end position="729"/>
    </location>
</feature>
<dbReference type="PROSITE" id="PS50123">
    <property type="entry name" value="CHER"/>
    <property type="match status" value="1"/>
</dbReference>
<name>W8S2M3_9RHOB</name>
<keyword evidence="10" id="KW-0145">Chemotaxis</keyword>
<dbReference type="GO" id="GO:0004673">
    <property type="term" value="F:protein histidine kinase activity"/>
    <property type="evidence" value="ECO:0007669"/>
    <property type="project" value="UniProtKB-EC"/>
</dbReference>
<dbReference type="NCBIfam" id="TIGR00229">
    <property type="entry name" value="sensory_box"/>
    <property type="match status" value="4"/>
</dbReference>
<dbReference type="Pfam" id="PF01339">
    <property type="entry name" value="CheB_methylest"/>
    <property type="match status" value="1"/>
</dbReference>
<comment type="catalytic activity">
    <reaction evidence="1">
        <text>ATP + protein L-histidine = ADP + protein N-phospho-L-histidine.</text>
        <dbReference type="EC" id="2.7.13.3"/>
    </reaction>
</comment>
<dbReference type="PROSITE" id="PS50112">
    <property type="entry name" value="PAS"/>
    <property type="match status" value="2"/>
</dbReference>
<dbReference type="GO" id="GO:0008984">
    <property type="term" value="F:protein-glutamate methylesterase activity"/>
    <property type="evidence" value="ECO:0007669"/>
    <property type="project" value="InterPro"/>
</dbReference>
<feature type="domain" description="PAS" evidence="12">
    <location>
        <begin position="1254"/>
        <end position="1299"/>
    </location>
</feature>
<dbReference type="EC" id="2.7.13.3" evidence="2"/>
<dbReference type="Pfam" id="PF03705">
    <property type="entry name" value="CheR_N"/>
    <property type="match status" value="1"/>
</dbReference>
<dbReference type="KEGG" id="red:roselon_00541"/>
<dbReference type="GO" id="GO:0008757">
    <property type="term" value="F:S-adenosylmethionine-dependent methyltransferase activity"/>
    <property type="evidence" value="ECO:0007669"/>
    <property type="project" value="InterPro"/>
</dbReference>
<dbReference type="SUPFAM" id="SSF52738">
    <property type="entry name" value="Methylesterase CheB, C-terminal domain"/>
    <property type="match status" value="1"/>
</dbReference>
<feature type="domain" description="CheB-type methylesterase" evidence="14">
    <location>
        <begin position="4"/>
        <end position="190"/>
    </location>
</feature>
<dbReference type="GO" id="GO:0000156">
    <property type="term" value="F:phosphorelay response regulator activity"/>
    <property type="evidence" value="ECO:0007669"/>
    <property type="project" value="InterPro"/>
</dbReference>
<dbReference type="SUPFAM" id="SSF55785">
    <property type="entry name" value="PYP-like sensor domain (PAS domain)"/>
    <property type="match status" value="6"/>
</dbReference>
<dbReference type="Pfam" id="PF08448">
    <property type="entry name" value="PAS_4"/>
    <property type="match status" value="4"/>
</dbReference>
<feature type="active site" evidence="10">
    <location>
        <position position="132"/>
    </location>
</feature>
<dbReference type="Proteomes" id="UP000019593">
    <property type="component" value="Chromosome"/>
</dbReference>
<organism evidence="16 17">
    <name type="scientific">Roseicyclus elongatus DSM 19469</name>
    <dbReference type="NCBI Taxonomy" id="1294273"/>
    <lineage>
        <taxon>Bacteria</taxon>
        <taxon>Pseudomonadati</taxon>
        <taxon>Pseudomonadota</taxon>
        <taxon>Alphaproteobacteria</taxon>
        <taxon>Rhodobacterales</taxon>
        <taxon>Roseobacteraceae</taxon>
        <taxon>Roseicyclus</taxon>
    </lineage>
</organism>
<evidence type="ECO:0000259" key="14">
    <source>
        <dbReference type="PROSITE" id="PS50122"/>
    </source>
</evidence>
<keyword evidence="8" id="KW-0418">Kinase</keyword>
<evidence type="ECO:0000256" key="3">
    <source>
        <dbReference type="ARBA" id="ARBA00022553"/>
    </source>
</evidence>
<dbReference type="Pfam" id="PF01739">
    <property type="entry name" value="CheR"/>
    <property type="match status" value="1"/>
</dbReference>
<feature type="domain" description="PAC" evidence="13">
    <location>
        <begin position="792"/>
        <end position="843"/>
    </location>
</feature>
<evidence type="ECO:0000256" key="5">
    <source>
        <dbReference type="ARBA" id="ARBA00022643"/>
    </source>
</evidence>
<dbReference type="InterPro" id="IPR022642">
    <property type="entry name" value="CheR_C"/>
</dbReference>
<reference evidence="16 17" key="1">
    <citation type="submission" date="2013-03" db="EMBL/GenBank/DDBJ databases">
        <authorList>
            <person name="Fiebig A."/>
            <person name="Goeker M."/>
            <person name="Klenk H.-P.P."/>
        </authorList>
    </citation>
    <scope>NUCLEOTIDE SEQUENCE [LARGE SCALE GENOMIC DNA]</scope>
    <source>
        <strain evidence="17">DSM 19469</strain>
    </source>
</reference>
<dbReference type="Gene3D" id="3.30.450.20">
    <property type="entry name" value="PAS domain"/>
    <property type="match status" value="5"/>
</dbReference>
<feature type="domain" description="PAC" evidence="13">
    <location>
        <begin position="1058"/>
        <end position="1116"/>
    </location>
</feature>
<evidence type="ECO:0000256" key="8">
    <source>
        <dbReference type="ARBA" id="ARBA00022777"/>
    </source>
</evidence>
<accession>W8S2M3</accession>
<protein>
    <recommendedName>
        <fullName evidence="2">histidine kinase</fullName>
        <ecNumber evidence="2">2.7.13.3</ecNumber>
    </recommendedName>
</protein>
<keyword evidence="6 16" id="KW-0808">Transferase</keyword>
<dbReference type="SMART" id="SM00911">
    <property type="entry name" value="HWE_HK"/>
    <property type="match status" value="1"/>
</dbReference>
<dbReference type="PANTHER" id="PTHR24422:SF27">
    <property type="entry name" value="PROTEIN-GLUTAMATE O-METHYLTRANSFERASE"/>
    <property type="match status" value="1"/>
</dbReference>
<dbReference type="CDD" id="cd16434">
    <property type="entry name" value="CheB-CheR_fusion"/>
    <property type="match status" value="1"/>
</dbReference>
<dbReference type="InterPro" id="IPR050903">
    <property type="entry name" value="Bact_Chemotaxis_MeTrfase"/>
</dbReference>
<dbReference type="EMBL" id="CP004372">
    <property type="protein sequence ID" value="AHM02981.1"/>
    <property type="molecule type" value="Genomic_DNA"/>
</dbReference>
<feature type="active site" evidence="10">
    <location>
        <position position="40"/>
    </location>
</feature>
<dbReference type="Pfam" id="PF13596">
    <property type="entry name" value="PAS_10"/>
    <property type="match status" value="1"/>
</dbReference>
<dbReference type="SMART" id="SM00138">
    <property type="entry name" value="MeTrc"/>
    <property type="match status" value="1"/>
</dbReference>
<dbReference type="InterPro" id="IPR000014">
    <property type="entry name" value="PAS"/>
</dbReference>
<dbReference type="GO" id="GO:0005524">
    <property type="term" value="F:ATP binding"/>
    <property type="evidence" value="ECO:0007669"/>
    <property type="project" value="UniProtKB-KW"/>
</dbReference>
<evidence type="ECO:0000256" key="10">
    <source>
        <dbReference type="PROSITE-ProRule" id="PRU00050"/>
    </source>
</evidence>
<dbReference type="Gene3D" id="3.40.50.180">
    <property type="entry name" value="Methylesterase CheB, C-terminal domain"/>
    <property type="match status" value="1"/>
</dbReference>
<dbReference type="SUPFAM" id="SSF53335">
    <property type="entry name" value="S-adenosyl-L-methionine-dependent methyltransferases"/>
    <property type="match status" value="1"/>
</dbReference>
<keyword evidence="3" id="KW-0597">Phosphoprotein</keyword>
<gene>
    <name evidence="16" type="ORF">roselon_00541</name>
</gene>
<dbReference type="GO" id="GO:0006935">
    <property type="term" value="P:chemotaxis"/>
    <property type="evidence" value="ECO:0007669"/>
    <property type="project" value="UniProtKB-UniRule"/>
</dbReference>
<dbReference type="InterPro" id="IPR036890">
    <property type="entry name" value="HATPase_C_sf"/>
</dbReference>
<evidence type="ECO:0000256" key="2">
    <source>
        <dbReference type="ARBA" id="ARBA00012438"/>
    </source>
</evidence>
<dbReference type="InterPro" id="IPR000780">
    <property type="entry name" value="CheR_MeTrfase"/>
</dbReference>
<sequence>MDDTFPIVGIGASAGGLEALQLLVRAIPTDSGLAYVIVQHLAPEHPSIMDKLLGEHTAIPVTRIEDGEPVEPDHIYVIPPGPFLTIEGGRFRLEDHGRETGVRTPINRFFTSLAHECGRDAFAVVLSGTGSDGTLGVRAIKMAGGVAIVQESQSARFPGMPDSAAATGLVDLILPPDAMPARILDILDHRRGLIGASSGESMQDRIDQRLSDVLAALDPEAAHGFENYKTPTLVRRVLRRMSLLRMSGVDAYIDLLRNDAGEADTLRNDFLIGVTEFFRDPEVYAAVEREVVARLVAADEKGDTIRVWVPGCATGEEAYSLAMLLVEEMERTGLHRACQVFGTDIDMTALRHARSGIYSAAAVSHLSDERRKRFFHEDSGSFTILPALREMCIFAPHDILSDPPFSRLDMISCRNVMIYLTGDAQHGILPRFHYGLRPGGYLLLGPSESLGRNDGLFDTVDRNARLFQRNDRARPGYSVLSNGAARPPKPALERATPAEAWGVAAPGLNDASNLETQAEQAFLTHAAAPFAVIDAQGTMLYLSEGMTRYVRPTRGRPDMGVDSFLDRALRLPVQAALAEARDTGQAAEVHNVVIEIDGERLLFDVVATPMPDAGGATLVVLQEVRLRDSADIVPTEDRAADAEYVERKLDLANRQLAMMEREYSGTEQQLRSANEELLSMNEELQSSNEELETSREELQSINEELETINAELTENNRQLSRANSDMRNLLESTDIATLFLDPQRRVRLFTPKLTELYGIRERDIGRPIADLATRISYPELAEDSEQVMQTLQPVEREAEVAVTGQIFAVSVRPYRTIDDRIDGTVITFIDVTARRRGERQLEENARILREQFAELETLYDSIPVGLSLVDRDLRYLRINPSLAEINGFPPADHIGKRQEDLIPDIDQRVRDLQHQVLETGTPVRGLEVTGQTPSQPGVERTWLVDFYPVFDDGYIFAVGSCVIEVTEQRALELKAARAAAAVIESEARLKRLFDNVPVLISMHEGPDHVYVYSNPANDAMIGQLKPIGKPFAEVFGTETSKYILRALDEVFETGKPVTRDEVHSERLDEDGNPTGETVQFFHSAVPYFDDEQRVLGVMSFAYDITEHVEARKQVEDIAIRLTESEARMARLFDHAPAIISIFEGPEFRYSYVNPEHDRATGKAGDTLIGRPLREAMPKLAGQGIMERYEQVYETAKAQVTDELAAQVDGPGGRTTYYKQIIEPWYQGDGSVGGVMSFNYDITELVEARESVRTGERRLRTIQDSLRSFVGLLDTEGTLLEVNELALTRAGLHRDDVIGKPFWDCYWWGHDADLQARLRGWFDAALSGETIREECQVRMAEGVLITIDFNLMPSRDETGRVVEVIPSGIDVTDWRAAEERKDTLLGELQHRVKNSLATVQSIMRFSARTAATKEVLIESLQDRLAAISRTHDALTRSDWSGKSLHEIISEEVAPYADAVSERLRIDGPDVLLPPDMALSVGLAIHEMTTNAAKYGALSAASGTVFVTTEAENGRLTSLEWRERGGPPVNKPETKGFGSFLLERVLTNDLESTVDMQYAPDGLRCRIAFDHEREQ</sequence>
<proteinExistence type="predicted"/>
<dbReference type="HOGENOM" id="CLU_000892_0_1_5"/>
<dbReference type="GO" id="GO:0005737">
    <property type="term" value="C:cytoplasm"/>
    <property type="evidence" value="ECO:0007669"/>
    <property type="project" value="InterPro"/>
</dbReference>
<dbReference type="InterPro" id="IPR000700">
    <property type="entry name" value="PAS-assoc_C"/>
</dbReference>
<keyword evidence="5" id="KW-0288">FMN</keyword>
<feature type="active site" evidence="10">
    <location>
        <position position="13"/>
    </location>
</feature>
<dbReference type="eggNOG" id="COG2201">
    <property type="taxonomic scope" value="Bacteria"/>
</dbReference>
<evidence type="ECO:0000256" key="4">
    <source>
        <dbReference type="ARBA" id="ARBA00022630"/>
    </source>
</evidence>
<dbReference type="RefSeq" id="WP_025310876.1">
    <property type="nucleotide sequence ID" value="NZ_CP004372.1"/>
</dbReference>
<evidence type="ECO:0000259" key="15">
    <source>
        <dbReference type="PROSITE" id="PS50123"/>
    </source>
</evidence>
<dbReference type="Gene3D" id="3.30.565.10">
    <property type="entry name" value="Histidine kinase-like ATPase, C-terminal domain"/>
    <property type="match status" value="1"/>
</dbReference>
<evidence type="ECO:0000256" key="1">
    <source>
        <dbReference type="ARBA" id="ARBA00000085"/>
    </source>
</evidence>
<dbReference type="STRING" id="1294273.roselon_00541"/>
<dbReference type="SUPFAM" id="SSF47757">
    <property type="entry name" value="Chemotaxis receptor methyltransferase CheR, N-terminal domain"/>
    <property type="match status" value="1"/>
</dbReference>
<keyword evidence="4" id="KW-0285">Flavoprotein</keyword>
<evidence type="ECO:0000256" key="9">
    <source>
        <dbReference type="ARBA" id="ARBA00022840"/>
    </source>
</evidence>
<dbReference type="InterPro" id="IPR035909">
    <property type="entry name" value="CheB_C"/>
</dbReference>
<dbReference type="eggNOG" id="COG3920">
    <property type="taxonomic scope" value="Bacteria"/>
</dbReference>
<dbReference type="CDD" id="cd02440">
    <property type="entry name" value="AdoMet_MTases"/>
    <property type="match status" value="1"/>
</dbReference>
<dbReference type="PROSITE" id="PS50113">
    <property type="entry name" value="PAC"/>
    <property type="match status" value="3"/>
</dbReference>
<evidence type="ECO:0000259" key="12">
    <source>
        <dbReference type="PROSITE" id="PS50112"/>
    </source>
</evidence>
<dbReference type="InterPro" id="IPR011102">
    <property type="entry name" value="Sig_transdc_His_kinase_HWE"/>
</dbReference>
<keyword evidence="16" id="KW-0489">Methyltransferase</keyword>
<dbReference type="InterPro" id="IPR029063">
    <property type="entry name" value="SAM-dependent_MTases_sf"/>
</dbReference>
<evidence type="ECO:0000256" key="6">
    <source>
        <dbReference type="ARBA" id="ARBA00022679"/>
    </source>
</evidence>
<keyword evidence="7" id="KW-0547">Nucleotide-binding</keyword>
<dbReference type="PROSITE" id="PS50122">
    <property type="entry name" value="CHEB"/>
    <property type="match status" value="1"/>
</dbReference>
<evidence type="ECO:0000313" key="16">
    <source>
        <dbReference type="EMBL" id="AHM02981.1"/>
    </source>
</evidence>
<dbReference type="CDD" id="cd00130">
    <property type="entry name" value="PAS"/>
    <property type="match status" value="3"/>
</dbReference>
<keyword evidence="10" id="KW-0378">Hydrolase</keyword>
<feature type="domain" description="PAC" evidence="13">
    <location>
        <begin position="1330"/>
        <end position="1382"/>
    </location>
</feature>
<dbReference type="PATRIC" id="fig|1294273.3.peg.531"/>
<dbReference type="SMART" id="SM00091">
    <property type="entry name" value="PAS"/>
    <property type="match status" value="6"/>
</dbReference>
<dbReference type="Pfam" id="PF07536">
    <property type="entry name" value="HWE_HK"/>
    <property type="match status" value="1"/>
</dbReference>
<keyword evidence="17" id="KW-1185">Reference proteome</keyword>
<evidence type="ECO:0000313" key="17">
    <source>
        <dbReference type="Proteomes" id="UP000019593"/>
    </source>
</evidence>
<dbReference type="InterPro" id="IPR000673">
    <property type="entry name" value="Sig_transdc_resp-reg_Me-estase"/>
</dbReference>
<dbReference type="PANTHER" id="PTHR24422">
    <property type="entry name" value="CHEMOTAXIS PROTEIN METHYLTRANSFERASE"/>
    <property type="match status" value="1"/>
</dbReference>